<name>A0A9X2JGP6_9SPHI</name>
<proteinExistence type="predicted"/>
<keyword evidence="2" id="KW-1185">Reference proteome</keyword>
<sequence>MESPHEMKTVSEILEKLRLEKKDAEFRMTDEGFKAIQSNQVFKPDELHISKTYRFEGNSDPSDNAVIYIIEANNGLIGYALDAYGVYSNYEDDSFDKFIAQIQHITHT</sequence>
<evidence type="ECO:0000313" key="2">
    <source>
        <dbReference type="Proteomes" id="UP001155182"/>
    </source>
</evidence>
<gene>
    <name evidence="1" type="ORF">NF867_17400</name>
</gene>
<reference evidence="1" key="1">
    <citation type="submission" date="2022-06" db="EMBL/GenBank/DDBJ databases">
        <title>Solitalea sp. MAHUQ-68 isolated from rhizospheric soil.</title>
        <authorList>
            <person name="Huq M.A."/>
        </authorList>
    </citation>
    <scope>NUCLEOTIDE SEQUENCE</scope>
    <source>
        <strain evidence="1">MAHUQ-68</strain>
    </source>
</reference>
<dbReference type="AlphaFoldDB" id="A0A9X2JGP6"/>
<protein>
    <recommendedName>
        <fullName evidence="3">Phosphoribosylpyrophosphate synthetase</fullName>
    </recommendedName>
</protein>
<organism evidence="1 2">
    <name type="scientific">Solitalea agri</name>
    <dbReference type="NCBI Taxonomy" id="2953739"/>
    <lineage>
        <taxon>Bacteria</taxon>
        <taxon>Pseudomonadati</taxon>
        <taxon>Bacteroidota</taxon>
        <taxon>Sphingobacteriia</taxon>
        <taxon>Sphingobacteriales</taxon>
        <taxon>Sphingobacteriaceae</taxon>
        <taxon>Solitalea</taxon>
    </lineage>
</organism>
<comment type="caution">
    <text evidence="1">The sequence shown here is derived from an EMBL/GenBank/DDBJ whole genome shotgun (WGS) entry which is preliminary data.</text>
</comment>
<accession>A0A9X2JGP6</accession>
<dbReference type="RefSeq" id="WP_252589672.1">
    <property type="nucleotide sequence ID" value="NZ_JAMWYS010000058.1"/>
</dbReference>
<dbReference type="Proteomes" id="UP001155182">
    <property type="component" value="Unassembled WGS sequence"/>
</dbReference>
<evidence type="ECO:0008006" key="3">
    <source>
        <dbReference type="Google" id="ProtNLM"/>
    </source>
</evidence>
<evidence type="ECO:0000313" key="1">
    <source>
        <dbReference type="EMBL" id="MCO4294641.1"/>
    </source>
</evidence>
<dbReference type="EMBL" id="JAMWYS010000058">
    <property type="protein sequence ID" value="MCO4294641.1"/>
    <property type="molecule type" value="Genomic_DNA"/>
</dbReference>